<feature type="domain" description="Ubiquitin-like" evidence="2">
    <location>
        <begin position="5"/>
        <end position="75"/>
    </location>
</feature>
<feature type="domain" description="WLM" evidence="3">
    <location>
        <begin position="116"/>
        <end position="310"/>
    </location>
</feature>
<dbReference type="PANTHER" id="PTHR47795">
    <property type="entry name" value="UBIQUITIN AND WLM DOMAIN-CONTAINING METALLOPROTEASE SPCC1442.07C"/>
    <property type="match status" value="1"/>
</dbReference>
<feature type="compositionally biased region" description="Low complexity" evidence="1">
    <location>
        <begin position="276"/>
        <end position="287"/>
    </location>
</feature>
<dbReference type="STRING" id="1314783.A0A165NSW5"/>
<evidence type="ECO:0000259" key="2">
    <source>
        <dbReference type="PROSITE" id="PS50053"/>
    </source>
</evidence>
<feature type="region of interest" description="Disordered" evidence="1">
    <location>
        <begin position="276"/>
        <end position="297"/>
    </location>
</feature>
<dbReference type="InterPro" id="IPR013536">
    <property type="entry name" value="WLM_dom"/>
</dbReference>
<dbReference type="SUPFAM" id="SSF54236">
    <property type="entry name" value="Ubiquitin-like"/>
    <property type="match status" value="1"/>
</dbReference>
<dbReference type="PROSITE" id="PS51397">
    <property type="entry name" value="WLM"/>
    <property type="match status" value="1"/>
</dbReference>
<dbReference type="EMBL" id="KV429077">
    <property type="protein sequence ID" value="KZT67333.1"/>
    <property type="molecule type" value="Genomic_DNA"/>
</dbReference>
<dbReference type="Gene3D" id="3.10.20.90">
    <property type="entry name" value="Phosphatidylinositol 3-kinase Catalytic Subunit, Chain A, domain 1"/>
    <property type="match status" value="1"/>
</dbReference>
<dbReference type="InterPro" id="IPR000626">
    <property type="entry name" value="Ubiquitin-like_dom"/>
</dbReference>
<protein>
    <submittedName>
        <fullName evidence="4">WLM-domain-containing protein</fullName>
    </submittedName>
</protein>
<reference evidence="4 5" key="1">
    <citation type="journal article" date="2016" name="Mol. Biol. Evol.">
        <title>Comparative Genomics of Early-Diverging Mushroom-Forming Fungi Provides Insights into the Origins of Lignocellulose Decay Capabilities.</title>
        <authorList>
            <person name="Nagy L.G."/>
            <person name="Riley R."/>
            <person name="Tritt A."/>
            <person name="Adam C."/>
            <person name="Daum C."/>
            <person name="Floudas D."/>
            <person name="Sun H."/>
            <person name="Yadav J.S."/>
            <person name="Pangilinan J."/>
            <person name="Larsson K.H."/>
            <person name="Matsuura K."/>
            <person name="Barry K."/>
            <person name="Labutti K."/>
            <person name="Kuo R."/>
            <person name="Ohm R.A."/>
            <person name="Bhattacharya S.S."/>
            <person name="Shirouzu T."/>
            <person name="Yoshinaga Y."/>
            <person name="Martin F.M."/>
            <person name="Grigoriev I.V."/>
            <person name="Hibbett D.S."/>
        </authorList>
    </citation>
    <scope>NUCLEOTIDE SEQUENCE [LARGE SCALE GENOMIC DNA]</scope>
    <source>
        <strain evidence="4 5">L-15889</strain>
    </source>
</reference>
<organism evidence="4 5">
    <name type="scientific">Daedalea quercina L-15889</name>
    <dbReference type="NCBI Taxonomy" id="1314783"/>
    <lineage>
        <taxon>Eukaryota</taxon>
        <taxon>Fungi</taxon>
        <taxon>Dikarya</taxon>
        <taxon>Basidiomycota</taxon>
        <taxon>Agaricomycotina</taxon>
        <taxon>Agaricomycetes</taxon>
        <taxon>Polyporales</taxon>
        <taxon>Fomitopsis</taxon>
    </lineage>
</organism>
<evidence type="ECO:0000313" key="5">
    <source>
        <dbReference type="Proteomes" id="UP000076727"/>
    </source>
</evidence>
<dbReference type="PANTHER" id="PTHR47795:SF1">
    <property type="entry name" value="DNA-DEPENDENT METALLOPROTEASE WSS1 HOMOLOG 2"/>
    <property type="match status" value="1"/>
</dbReference>
<sequence length="325" mass="36275">MSTSMELVVSHRGTQHRLSLLPDDTVALLQTRLEELTSVPPSLQKLLFKGKKPSFEGAETISQAGLKNGARIQMLGSTSEELGRTLAAETEHQRKERILRERALKAPIHVRSSGSSSTSSSQYAFHRIEPLAHLPEPASARALLTRLAHDPAIRHVMQKHHLAVGLLTELAPHEQPHLLGLNVNAGQAIKLRLRTDRYDGFRLYSEVRKVLCHELSHNVWGDHDNNFKEMNSQLNREIAEFERTTAEGTHHLTGTGDAYQPSSELEAEAQTYILCGPPQTLGGTTPTASGDESREDRRRRLLEATMKRLQKEEEELEERCGTATS</sequence>
<dbReference type="Pfam" id="PF08325">
    <property type="entry name" value="WLM"/>
    <property type="match status" value="1"/>
</dbReference>
<evidence type="ECO:0000256" key="1">
    <source>
        <dbReference type="SAM" id="MobiDB-lite"/>
    </source>
</evidence>
<evidence type="ECO:0000313" key="4">
    <source>
        <dbReference type="EMBL" id="KZT67333.1"/>
    </source>
</evidence>
<dbReference type="AlphaFoldDB" id="A0A165NSW5"/>
<dbReference type="GO" id="GO:0070628">
    <property type="term" value="F:proteasome binding"/>
    <property type="evidence" value="ECO:0007669"/>
    <property type="project" value="TreeGrafter"/>
</dbReference>
<dbReference type="Pfam" id="PF00240">
    <property type="entry name" value="ubiquitin"/>
    <property type="match status" value="1"/>
</dbReference>
<keyword evidence="5" id="KW-1185">Reference proteome</keyword>
<evidence type="ECO:0000259" key="3">
    <source>
        <dbReference type="PROSITE" id="PS51397"/>
    </source>
</evidence>
<gene>
    <name evidence="4" type="ORF">DAEQUDRAFT_673362</name>
</gene>
<dbReference type="InterPro" id="IPR029071">
    <property type="entry name" value="Ubiquitin-like_domsf"/>
</dbReference>
<proteinExistence type="predicted"/>
<dbReference type="PROSITE" id="PS50053">
    <property type="entry name" value="UBIQUITIN_2"/>
    <property type="match status" value="1"/>
</dbReference>
<accession>A0A165NSW5</accession>
<dbReference type="OrthoDB" id="49605at2759"/>
<name>A0A165NSW5_9APHY</name>
<dbReference type="SMART" id="SM00213">
    <property type="entry name" value="UBQ"/>
    <property type="match status" value="1"/>
</dbReference>
<dbReference type="Proteomes" id="UP000076727">
    <property type="component" value="Unassembled WGS sequence"/>
</dbReference>